<dbReference type="FunFam" id="2.40.10.10:FF:000021">
    <property type="entry name" value="Kallikrein 1"/>
    <property type="match status" value="1"/>
</dbReference>
<dbReference type="InterPro" id="IPR001314">
    <property type="entry name" value="Peptidase_S1A"/>
</dbReference>
<keyword evidence="4 6" id="KW-0720">Serine protease</keyword>
<dbReference type="GO" id="GO:0006508">
    <property type="term" value="P:proteolysis"/>
    <property type="evidence" value="ECO:0007669"/>
    <property type="project" value="UniProtKB-KW"/>
</dbReference>
<name>A0A8T2ITE9_9PIPI</name>
<dbReference type="InterPro" id="IPR033116">
    <property type="entry name" value="TRYPSIN_SER"/>
</dbReference>
<dbReference type="PRINTS" id="PR00722">
    <property type="entry name" value="CHYMOTRYPSIN"/>
</dbReference>
<dbReference type="Gene3D" id="2.40.10.10">
    <property type="entry name" value="Trypsin-like serine proteases"/>
    <property type="match status" value="2"/>
</dbReference>
<dbReference type="EMBL" id="JAACNH010000008">
    <property type="protein sequence ID" value="KAG8433701.1"/>
    <property type="molecule type" value="Genomic_DNA"/>
</dbReference>
<reference evidence="9" key="1">
    <citation type="thesis" date="2020" institute="ProQuest LLC" country="789 East Eisenhower Parkway, Ann Arbor, MI, USA">
        <title>Comparative Genomics and Chromosome Evolution.</title>
        <authorList>
            <person name="Mudd A.B."/>
        </authorList>
    </citation>
    <scope>NUCLEOTIDE SEQUENCE</scope>
    <source>
        <strain evidence="9">Female2</strain>
        <tissue evidence="9">Blood</tissue>
    </source>
</reference>
<dbReference type="AlphaFoldDB" id="A0A8T2ITE9"/>
<dbReference type="OrthoDB" id="546450at2759"/>
<keyword evidence="10" id="KW-1185">Reference proteome</keyword>
<evidence type="ECO:0000256" key="2">
    <source>
        <dbReference type="ARBA" id="ARBA00022670"/>
    </source>
</evidence>
<evidence type="ECO:0000313" key="9">
    <source>
        <dbReference type="EMBL" id="KAG8433701.1"/>
    </source>
</evidence>
<dbReference type="GO" id="GO:0005615">
    <property type="term" value="C:extracellular space"/>
    <property type="evidence" value="ECO:0007669"/>
    <property type="project" value="TreeGrafter"/>
</dbReference>
<dbReference type="PROSITE" id="PS50240">
    <property type="entry name" value="TRYPSIN_DOM"/>
    <property type="match status" value="1"/>
</dbReference>
<evidence type="ECO:0000256" key="7">
    <source>
        <dbReference type="SAM" id="SignalP"/>
    </source>
</evidence>
<dbReference type="SMART" id="SM00020">
    <property type="entry name" value="Tryp_SPc"/>
    <property type="match status" value="1"/>
</dbReference>
<evidence type="ECO:0000313" key="10">
    <source>
        <dbReference type="Proteomes" id="UP000812440"/>
    </source>
</evidence>
<proteinExistence type="inferred from homology"/>
<comment type="caution">
    <text evidence="9">The sequence shown here is derived from an EMBL/GenBank/DDBJ whole genome shotgun (WGS) entry which is preliminary data.</text>
</comment>
<dbReference type="PROSITE" id="PS00135">
    <property type="entry name" value="TRYPSIN_SER"/>
    <property type="match status" value="1"/>
</dbReference>
<dbReference type="InterPro" id="IPR018114">
    <property type="entry name" value="TRYPSIN_HIS"/>
</dbReference>
<keyword evidence="2 6" id="KW-0645">Protease</keyword>
<keyword evidence="3 6" id="KW-0378">Hydrolase</keyword>
<protein>
    <recommendedName>
        <fullName evidence="8">Peptidase S1 domain-containing protein</fullName>
    </recommendedName>
</protein>
<keyword evidence="7" id="KW-0732">Signal</keyword>
<gene>
    <name evidence="9" type="ORF">GDO86_012162</name>
</gene>
<feature type="domain" description="Peptidase S1" evidence="8">
    <location>
        <begin position="22"/>
        <end position="245"/>
    </location>
</feature>
<evidence type="ECO:0000256" key="6">
    <source>
        <dbReference type="RuleBase" id="RU363034"/>
    </source>
</evidence>
<dbReference type="PROSITE" id="PS00134">
    <property type="entry name" value="TRYPSIN_HIS"/>
    <property type="match status" value="1"/>
</dbReference>
<dbReference type="GO" id="GO:0004252">
    <property type="term" value="F:serine-type endopeptidase activity"/>
    <property type="evidence" value="ECO:0007669"/>
    <property type="project" value="InterPro"/>
</dbReference>
<dbReference type="FunFam" id="2.40.10.10:FF:000010">
    <property type="entry name" value="Kallikrein related peptidase 11"/>
    <property type="match status" value="1"/>
</dbReference>
<evidence type="ECO:0000259" key="8">
    <source>
        <dbReference type="PROSITE" id="PS50240"/>
    </source>
</evidence>
<feature type="signal peptide" evidence="7">
    <location>
        <begin position="1"/>
        <end position="16"/>
    </location>
</feature>
<evidence type="ECO:0000256" key="5">
    <source>
        <dbReference type="ARBA" id="ARBA00023157"/>
    </source>
</evidence>
<feature type="chain" id="PRO_5035782011" description="Peptidase S1 domain-containing protein" evidence="7">
    <location>
        <begin position="17"/>
        <end position="250"/>
    </location>
</feature>
<dbReference type="InterPro" id="IPR050127">
    <property type="entry name" value="Serine_Proteases_S1"/>
</dbReference>
<sequence>MFLLLVLVVLGTVVHGSDNNRIIGGRVCNPNSKPWQCSLQYFTDHVCGGVLIDKNWVLTAAHCRVPTLQVRLGEHNLAVPEGKEQFTYAEKICPHKGFNSVTYDNDIMLLKLASPAILNAYVQTIPIGCPNALEGVKCCVSGWGTTTSPAETFPNELHCARIQTISQPVCVHSYPNDIITDNMLCAGVMDGGKDTCQGDSGGPLVCNSELWGITSWGNPTCGVANKPGVYTKACNYKDWIQQTMDKGDCI</sequence>
<accession>A0A8T2ITE9</accession>
<dbReference type="PANTHER" id="PTHR24264:SF76">
    <property type="entry name" value="TRYPSIN"/>
    <property type="match status" value="1"/>
</dbReference>
<dbReference type="InterPro" id="IPR001254">
    <property type="entry name" value="Trypsin_dom"/>
</dbReference>
<dbReference type="Proteomes" id="UP000812440">
    <property type="component" value="Chromosome 7"/>
</dbReference>
<dbReference type="Pfam" id="PF00089">
    <property type="entry name" value="Trypsin"/>
    <property type="match status" value="1"/>
</dbReference>
<dbReference type="SUPFAM" id="SSF50494">
    <property type="entry name" value="Trypsin-like serine proteases"/>
    <property type="match status" value="1"/>
</dbReference>
<dbReference type="InterPro" id="IPR043504">
    <property type="entry name" value="Peptidase_S1_PA_chymotrypsin"/>
</dbReference>
<keyword evidence="5" id="KW-1015">Disulfide bond</keyword>
<evidence type="ECO:0000256" key="1">
    <source>
        <dbReference type="ARBA" id="ARBA00009228"/>
    </source>
</evidence>
<evidence type="ECO:0000256" key="4">
    <source>
        <dbReference type="ARBA" id="ARBA00022825"/>
    </source>
</evidence>
<dbReference type="InterPro" id="IPR009003">
    <property type="entry name" value="Peptidase_S1_PA"/>
</dbReference>
<evidence type="ECO:0000256" key="3">
    <source>
        <dbReference type="ARBA" id="ARBA00022801"/>
    </source>
</evidence>
<dbReference type="CDD" id="cd00190">
    <property type="entry name" value="Tryp_SPc"/>
    <property type="match status" value="1"/>
</dbReference>
<comment type="similarity">
    <text evidence="1">Belongs to the peptidase S1 family. Snake venom subfamily.</text>
</comment>
<dbReference type="PANTHER" id="PTHR24264">
    <property type="entry name" value="TRYPSIN-RELATED"/>
    <property type="match status" value="1"/>
</dbReference>
<organism evidence="9 10">
    <name type="scientific">Hymenochirus boettgeri</name>
    <name type="common">Congo dwarf clawed frog</name>
    <dbReference type="NCBI Taxonomy" id="247094"/>
    <lineage>
        <taxon>Eukaryota</taxon>
        <taxon>Metazoa</taxon>
        <taxon>Chordata</taxon>
        <taxon>Craniata</taxon>
        <taxon>Vertebrata</taxon>
        <taxon>Euteleostomi</taxon>
        <taxon>Amphibia</taxon>
        <taxon>Batrachia</taxon>
        <taxon>Anura</taxon>
        <taxon>Pipoidea</taxon>
        <taxon>Pipidae</taxon>
        <taxon>Pipinae</taxon>
        <taxon>Hymenochirus</taxon>
    </lineage>
</organism>